<dbReference type="InterPro" id="IPR036056">
    <property type="entry name" value="Fibrinogen-like_C"/>
</dbReference>
<dbReference type="InterPro" id="IPR050373">
    <property type="entry name" value="Fibrinogen_C-term_domain"/>
</dbReference>
<dbReference type="InterPro" id="IPR002181">
    <property type="entry name" value="Fibrinogen_a/b/g_C_dom"/>
</dbReference>
<comment type="caution">
    <text evidence="2">The sequence shown here is derived from an EMBL/GenBank/DDBJ whole genome shotgun (WGS) entry which is preliminary data.</text>
</comment>
<dbReference type="SMART" id="SM00186">
    <property type="entry name" value="FBG"/>
    <property type="match status" value="1"/>
</dbReference>
<dbReference type="PANTHER" id="PTHR19143">
    <property type="entry name" value="FIBRINOGEN/TENASCIN/ANGIOPOEITIN"/>
    <property type="match status" value="1"/>
</dbReference>
<evidence type="ECO:0000313" key="3">
    <source>
        <dbReference type="Proteomes" id="UP000762676"/>
    </source>
</evidence>
<reference evidence="2 3" key="1">
    <citation type="journal article" date="2021" name="Elife">
        <title>Chloroplast acquisition without the gene transfer in kleptoplastic sea slugs, Plakobranchus ocellatus.</title>
        <authorList>
            <person name="Maeda T."/>
            <person name="Takahashi S."/>
            <person name="Yoshida T."/>
            <person name="Shimamura S."/>
            <person name="Takaki Y."/>
            <person name="Nagai Y."/>
            <person name="Toyoda A."/>
            <person name="Suzuki Y."/>
            <person name="Arimoto A."/>
            <person name="Ishii H."/>
            <person name="Satoh N."/>
            <person name="Nishiyama T."/>
            <person name="Hasebe M."/>
            <person name="Maruyama T."/>
            <person name="Minagawa J."/>
            <person name="Obokata J."/>
            <person name="Shigenobu S."/>
        </authorList>
    </citation>
    <scope>NUCLEOTIDE SEQUENCE [LARGE SCALE GENOMIC DNA]</scope>
</reference>
<dbReference type="Proteomes" id="UP000762676">
    <property type="component" value="Unassembled WGS sequence"/>
</dbReference>
<accession>A0AAV4FB97</accession>
<protein>
    <submittedName>
        <fullName evidence="2">Fibrinogen related protein 3.3</fullName>
    </submittedName>
</protein>
<dbReference type="GO" id="GO:0005615">
    <property type="term" value="C:extracellular space"/>
    <property type="evidence" value="ECO:0007669"/>
    <property type="project" value="TreeGrafter"/>
</dbReference>
<organism evidence="2 3">
    <name type="scientific">Elysia marginata</name>
    <dbReference type="NCBI Taxonomy" id="1093978"/>
    <lineage>
        <taxon>Eukaryota</taxon>
        <taxon>Metazoa</taxon>
        <taxon>Spiralia</taxon>
        <taxon>Lophotrochozoa</taxon>
        <taxon>Mollusca</taxon>
        <taxon>Gastropoda</taxon>
        <taxon>Heterobranchia</taxon>
        <taxon>Euthyneura</taxon>
        <taxon>Panpulmonata</taxon>
        <taxon>Sacoglossa</taxon>
        <taxon>Placobranchoidea</taxon>
        <taxon>Plakobranchidae</taxon>
        <taxon>Elysia</taxon>
    </lineage>
</organism>
<feature type="domain" description="Fibrinogen C-terminal" evidence="1">
    <location>
        <begin position="360"/>
        <end position="574"/>
    </location>
</feature>
<evidence type="ECO:0000259" key="1">
    <source>
        <dbReference type="PROSITE" id="PS51406"/>
    </source>
</evidence>
<sequence length="574" mass="63909">MSMDFDTDSPTGSRTVCGILTCAENLANEKDKMSTGHSSHNRTISSLRVYKTAQAATARNGDGNGENKSLLDSLTTLRPKITRVSNGIKVVGVLEADKATLRLEIVKEVDCFAQYYCEVRTSDGLVQINRLRQRPVRQERQPESEVATSAVLLQQMMLLQQQVTVLGSDVRSMDNKLVALETRLESAADRMEDKVLSVNGQIESRVVDKLCKLETALAESCTVPDAAHISPAIEHIKESIAHLQKEFEDDDQNIQMLNALVVSNSTKMTINEVQKRVSEILTVEKANQLKMDQLMSGSDRCVNSSKELIDRVHSDILLLSDTFDRFKVSVENTSTETLTAVRNLLADTNATAASVLNAVSDDKPGPTVCEKGMVLSNGQSSPYVVIQPTAKSQLDEAYLCDTVTDGGGWVVIQRRSSGDTNFYRNWEAYKNGFGDLLREFWLGNEKVHALTSSGAYELRVDLKYNGKSRYARYSSFSLDGENNNYVLRLGTYSGTAGDSLGYHNGKPFSTYDKDNDGQPSNRAVSYGGAWWYQGYNCNLNGQWRSDVINKRARWYHFSKNDAVSFSEMKIRKLY</sequence>
<proteinExistence type="predicted"/>
<dbReference type="PANTHER" id="PTHR19143:SF458">
    <property type="entry name" value="FIBRINOGEN C-TERMINAL DOMAIN-CONTAINING PROTEIN-RELATED"/>
    <property type="match status" value="1"/>
</dbReference>
<name>A0AAV4FB97_9GAST</name>
<dbReference type="AlphaFoldDB" id="A0AAV4FB97"/>
<dbReference type="PROSITE" id="PS51406">
    <property type="entry name" value="FIBRINOGEN_C_2"/>
    <property type="match status" value="1"/>
</dbReference>
<gene>
    <name evidence="2" type="ORF">ElyMa_000330800</name>
</gene>
<dbReference type="SUPFAM" id="SSF56496">
    <property type="entry name" value="Fibrinogen C-terminal domain-like"/>
    <property type="match status" value="1"/>
</dbReference>
<dbReference type="Pfam" id="PF00147">
    <property type="entry name" value="Fibrinogen_C"/>
    <property type="match status" value="1"/>
</dbReference>
<keyword evidence="3" id="KW-1185">Reference proteome</keyword>
<dbReference type="Gene3D" id="3.90.215.10">
    <property type="entry name" value="Gamma Fibrinogen, chain A, domain 1"/>
    <property type="match status" value="1"/>
</dbReference>
<dbReference type="CDD" id="cd00087">
    <property type="entry name" value="FReD"/>
    <property type="match status" value="1"/>
</dbReference>
<evidence type="ECO:0000313" key="2">
    <source>
        <dbReference type="EMBL" id="GFR70517.1"/>
    </source>
</evidence>
<dbReference type="InterPro" id="IPR014716">
    <property type="entry name" value="Fibrinogen_a/b/g_C_1"/>
</dbReference>
<dbReference type="EMBL" id="BMAT01000656">
    <property type="protein sequence ID" value="GFR70517.1"/>
    <property type="molecule type" value="Genomic_DNA"/>
</dbReference>